<keyword evidence="6" id="KW-1185">Reference proteome</keyword>
<dbReference type="EMBL" id="DS232756">
    <property type="protein sequence ID" value="EDS45437.1"/>
    <property type="molecule type" value="Genomic_DNA"/>
</dbReference>
<dbReference type="VEuPathDB" id="VectorBase:CPIJ017482"/>
<protein>
    <submittedName>
        <fullName evidence="4 5">Choline dehydrogenase</fullName>
    </submittedName>
</protein>
<dbReference type="InParanoid" id="B0XDF9"/>
<dbReference type="InterPro" id="IPR036188">
    <property type="entry name" value="FAD/NAD-bd_sf"/>
</dbReference>
<name>B0XDF9_CULQU</name>
<proteinExistence type="inferred from homology"/>
<dbReference type="SUPFAM" id="SSF54373">
    <property type="entry name" value="FAD-linked reductases, C-terminal domain"/>
    <property type="match status" value="1"/>
</dbReference>
<keyword evidence="2" id="KW-0285">Flavoprotein</keyword>
<accession>B0XDF9</accession>
<comment type="similarity">
    <text evidence="1 2">Belongs to the GMC oxidoreductase family.</text>
</comment>
<sequence>MLNGFYGLPSDLFEINYGNPKLRKEYDFVIVGAGPAGCVLANRLSEDPSVTVLLLEIGKGEIPVFSDPPLLGPTLASTDYNFGYQTEVQRYGCQGLRGKRCSWAHGRGVGGSSIINNVIFTRGNKRDYDAWARAGNPGWSWNEIMPYYKKLENANIKDFGDNGFHGKGGRLSVEDCPFRSKIAEAFVAGAQQAGYRYLDYNSGDLIGVSFLQAHTRNGRRATGGNSYLKDIVHRPNLHIMTRSWATKVLIDSRTKEATGVQFVRERRSYVVNARREVILSAGAFESAKLLMLSGVGPSKQLQKFGIKVLKDLPVGEQVTEHGGVFGPVFVVNNDPDGLRSLEQVATMSEFMRFRNGSGPMTSNSVESLLYVRSPVAEDPDPDLPDVEIMQSYLTFGFDSSPSTKFAYQLSDEVDKAYFRPLQKMRAFMYLPLLLKARARGQVRLKSTNPFHHPEFKYQYFEDDRDVEALVYGILQAIRVTSQPAFEKLGVELYANKVPGCQHLKFNTLDYWRCHVATCKMGPASDPEAVVDPRLRVHGIRRLRVADIGIIPDSPTGHTSAHSFVIGEKAADLIKEDNSLF</sequence>
<evidence type="ECO:0000313" key="4">
    <source>
        <dbReference type="EMBL" id="EDS45437.1"/>
    </source>
</evidence>
<dbReference type="AlphaFoldDB" id="B0XDF9"/>
<evidence type="ECO:0000313" key="6">
    <source>
        <dbReference type="Proteomes" id="UP000002320"/>
    </source>
</evidence>
<dbReference type="STRING" id="7176.B0XDF9"/>
<dbReference type="EnsemblMetazoa" id="CPIJ017482-RA">
    <property type="protein sequence ID" value="CPIJ017482-PA"/>
    <property type="gene ID" value="CPIJ017482"/>
</dbReference>
<keyword evidence="2" id="KW-0274">FAD</keyword>
<dbReference type="KEGG" id="cqu:CpipJ_CPIJ017482"/>
<dbReference type="HOGENOM" id="CLU_002865_7_0_1"/>
<gene>
    <name evidence="5" type="primary">6051205</name>
    <name evidence="4" type="ORF">CpipJ_CPIJ017482</name>
</gene>
<feature type="domain" description="Glucose-methanol-choline oxidoreductase N-terminal" evidence="3">
    <location>
        <begin position="106"/>
        <end position="129"/>
    </location>
</feature>
<evidence type="ECO:0000256" key="1">
    <source>
        <dbReference type="ARBA" id="ARBA00010790"/>
    </source>
</evidence>
<dbReference type="Gene3D" id="3.50.50.60">
    <property type="entry name" value="FAD/NAD(P)-binding domain"/>
    <property type="match status" value="1"/>
</dbReference>
<evidence type="ECO:0000313" key="5">
    <source>
        <dbReference type="EnsemblMetazoa" id="CPIJ017482-PA"/>
    </source>
</evidence>
<dbReference type="eggNOG" id="KOG1238">
    <property type="taxonomic scope" value="Eukaryota"/>
</dbReference>
<evidence type="ECO:0000256" key="2">
    <source>
        <dbReference type="RuleBase" id="RU003968"/>
    </source>
</evidence>
<dbReference type="InterPro" id="IPR000172">
    <property type="entry name" value="GMC_OxRdtase_N"/>
</dbReference>
<dbReference type="SUPFAM" id="SSF51905">
    <property type="entry name" value="FAD/NAD(P)-binding domain"/>
    <property type="match status" value="1"/>
</dbReference>
<organism>
    <name type="scientific">Culex quinquefasciatus</name>
    <name type="common">Southern house mosquito</name>
    <name type="synonym">Culex pungens</name>
    <dbReference type="NCBI Taxonomy" id="7176"/>
    <lineage>
        <taxon>Eukaryota</taxon>
        <taxon>Metazoa</taxon>
        <taxon>Ecdysozoa</taxon>
        <taxon>Arthropoda</taxon>
        <taxon>Hexapoda</taxon>
        <taxon>Insecta</taxon>
        <taxon>Pterygota</taxon>
        <taxon>Neoptera</taxon>
        <taxon>Endopterygota</taxon>
        <taxon>Diptera</taxon>
        <taxon>Nematocera</taxon>
        <taxon>Culicoidea</taxon>
        <taxon>Culicidae</taxon>
        <taxon>Culicinae</taxon>
        <taxon>Culicini</taxon>
        <taxon>Culex</taxon>
        <taxon>Culex</taxon>
    </lineage>
</organism>
<dbReference type="GO" id="GO:0050660">
    <property type="term" value="F:flavin adenine dinucleotide binding"/>
    <property type="evidence" value="ECO:0007669"/>
    <property type="project" value="InterPro"/>
</dbReference>
<dbReference type="PANTHER" id="PTHR11552:SF208">
    <property type="entry name" value="RE36204P-RELATED"/>
    <property type="match status" value="1"/>
</dbReference>
<dbReference type="PIRSF" id="PIRSF000137">
    <property type="entry name" value="Alcohol_oxidase"/>
    <property type="match status" value="1"/>
</dbReference>
<dbReference type="Gene3D" id="3.30.560.10">
    <property type="entry name" value="Glucose Oxidase, domain 3"/>
    <property type="match status" value="1"/>
</dbReference>
<dbReference type="OrthoDB" id="269227at2759"/>
<evidence type="ECO:0000259" key="3">
    <source>
        <dbReference type="PROSITE" id="PS00623"/>
    </source>
</evidence>
<dbReference type="Proteomes" id="UP000002320">
    <property type="component" value="Unassembled WGS sequence"/>
</dbReference>
<dbReference type="InterPro" id="IPR007867">
    <property type="entry name" value="GMC_OxRtase_C"/>
</dbReference>
<dbReference type="PANTHER" id="PTHR11552">
    <property type="entry name" value="GLUCOSE-METHANOL-CHOLINE GMC OXIDOREDUCTASE"/>
    <property type="match status" value="1"/>
</dbReference>
<dbReference type="GO" id="GO:0016614">
    <property type="term" value="F:oxidoreductase activity, acting on CH-OH group of donors"/>
    <property type="evidence" value="ECO:0007669"/>
    <property type="project" value="InterPro"/>
</dbReference>
<dbReference type="PROSITE" id="PS00623">
    <property type="entry name" value="GMC_OXRED_1"/>
    <property type="match status" value="1"/>
</dbReference>
<dbReference type="OMA" id="MRAFMYL"/>
<dbReference type="Pfam" id="PF05199">
    <property type="entry name" value="GMC_oxred_C"/>
    <property type="match status" value="1"/>
</dbReference>
<reference evidence="4" key="1">
    <citation type="submission" date="2007-03" db="EMBL/GenBank/DDBJ databases">
        <title>Annotation of Culex pipiens quinquefasciatus.</title>
        <authorList>
            <consortium name="The Broad Institute Genome Sequencing Platform"/>
            <person name="Atkinson P.W."/>
            <person name="Hemingway J."/>
            <person name="Christensen B.M."/>
            <person name="Higgs S."/>
            <person name="Kodira C."/>
            <person name="Hannick L."/>
            <person name="Megy K."/>
            <person name="O'Leary S."/>
            <person name="Pearson M."/>
            <person name="Haas B.J."/>
            <person name="Mauceli E."/>
            <person name="Wortman J.R."/>
            <person name="Lee N.H."/>
            <person name="Guigo R."/>
            <person name="Stanke M."/>
            <person name="Alvarado L."/>
            <person name="Amedeo P."/>
            <person name="Antoine C.H."/>
            <person name="Arensburger P."/>
            <person name="Bidwell S.L."/>
            <person name="Crawford M."/>
            <person name="Camaro F."/>
            <person name="Devon K."/>
            <person name="Engels R."/>
            <person name="Hammond M."/>
            <person name="Howarth C."/>
            <person name="Koehrsen M."/>
            <person name="Lawson D."/>
            <person name="Montgomery P."/>
            <person name="Nene V."/>
            <person name="Nusbaum C."/>
            <person name="Puiu D."/>
            <person name="Romero-Severson J."/>
            <person name="Severson D.W."/>
            <person name="Shumway M."/>
            <person name="Sisk P."/>
            <person name="Stolte C."/>
            <person name="Zeng Q."/>
            <person name="Eisenstadt E."/>
            <person name="Fraser-Liggett C."/>
            <person name="Strausberg R."/>
            <person name="Galagan J."/>
            <person name="Birren B."/>
            <person name="Collins F.H."/>
        </authorList>
    </citation>
    <scope>NUCLEOTIDE SEQUENCE [LARGE SCALE GENOMIC DNA]</scope>
    <source>
        <strain evidence="4">JHB</strain>
    </source>
</reference>
<reference evidence="5" key="2">
    <citation type="submission" date="2021-02" db="UniProtKB">
        <authorList>
            <consortium name="EnsemblMetazoa"/>
        </authorList>
    </citation>
    <scope>IDENTIFICATION</scope>
    <source>
        <strain evidence="5">JHB</strain>
    </source>
</reference>
<dbReference type="Pfam" id="PF00732">
    <property type="entry name" value="GMC_oxred_N"/>
    <property type="match status" value="1"/>
</dbReference>
<dbReference type="VEuPathDB" id="VectorBase:CQUJHB007940"/>
<dbReference type="InterPro" id="IPR012132">
    <property type="entry name" value="GMC_OxRdtase"/>
</dbReference>